<organism evidence="1 2">
    <name type="scientific">Planifilum fimeticola</name>
    <dbReference type="NCBI Taxonomy" id="201975"/>
    <lineage>
        <taxon>Bacteria</taxon>
        <taxon>Bacillati</taxon>
        <taxon>Bacillota</taxon>
        <taxon>Bacilli</taxon>
        <taxon>Bacillales</taxon>
        <taxon>Thermoactinomycetaceae</taxon>
        <taxon>Planifilum</taxon>
    </lineage>
</organism>
<accession>A0A2T0LGB7</accession>
<dbReference type="OrthoDB" id="158614at2"/>
<comment type="caution">
    <text evidence="1">The sequence shown here is derived from an EMBL/GenBank/DDBJ whole genome shotgun (WGS) entry which is preliminary data.</text>
</comment>
<dbReference type="AlphaFoldDB" id="A0A2T0LGB7"/>
<protein>
    <submittedName>
        <fullName evidence="1">Uncharacterized protein</fullName>
    </submittedName>
</protein>
<name>A0A2T0LGB7_9BACL</name>
<dbReference type="Proteomes" id="UP000237797">
    <property type="component" value="Unassembled WGS sequence"/>
</dbReference>
<reference evidence="1 2" key="1">
    <citation type="submission" date="2018-03" db="EMBL/GenBank/DDBJ databases">
        <title>Genomic Encyclopedia of Archaeal and Bacterial Type Strains, Phase II (KMG-II): from individual species to whole genera.</title>
        <authorList>
            <person name="Goeker M."/>
        </authorList>
    </citation>
    <scope>NUCLEOTIDE SEQUENCE [LARGE SCALE GENOMIC DNA]</scope>
    <source>
        <strain evidence="1 2">DSM 44946</strain>
    </source>
</reference>
<dbReference type="RefSeq" id="WP_106344655.1">
    <property type="nucleotide sequence ID" value="NZ_PVNE01000007.1"/>
</dbReference>
<dbReference type="InterPro" id="IPR045990">
    <property type="entry name" value="DUF5946"/>
</dbReference>
<gene>
    <name evidence="1" type="ORF">CLV97_10765</name>
</gene>
<keyword evidence="2" id="KW-1185">Reference proteome</keyword>
<dbReference type="EMBL" id="PVNE01000007">
    <property type="protein sequence ID" value="PRX41299.1"/>
    <property type="molecule type" value="Genomic_DNA"/>
</dbReference>
<dbReference type="Pfam" id="PF19371">
    <property type="entry name" value="DUF5946"/>
    <property type="match status" value="1"/>
</dbReference>
<evidence type="ECO:0000313" key="1">
    <source>
        <dbReference type="EMBL" id="PRX41299.1"/>
    </source>
</evidence>
<proteinExistence type="predicted"/>
<evidence type="ECO:0000313" key="2">
    <source>
        <dbReference type="Proteomes" id="UP000237797"/>
    </source>
</evidence>
<sequence length="167" mass="19044">MNRFSKCPGCGAELPDRQLPMSDRYLASGECWELYGELTANNMVEMDPFFYHQLCVDAYGAQHSGGPVKPITTVFSLIGLYLAVERGFTGRQVQNAHMKLAKKAGKGAEWPRLEPPERTWEITVSDVVSAEAGNSRKEMIKKWAETVWRSWAHQHDRIRTLCEKWIL</sequence>